<accession>A0A9W7W5S8</accession>
<dbReference type="AlphaFoldDB" id="A0A9W7W5S8"/>
<comment type="caution">
    <text evidence="1">The sequence shown here is derived from an EMBL/GenBank/DDBJ whole genome shotgun (WGS) entry which is preliminary data.</text>
</comment>
<organism evidence="1 2">
    <name type="scientific">Teratosphaeria destructans</name>
    <dbReference type="NCBI Taxonomy" id="418781"/>
    <lineage>
        <taxon>Eukaryota</taxon>
        <taxon>Fungi</taxon>
        <taxon>Dikarya</taxon>
        <taxon>Ascomycota</taxon>
        <taxon>Pezizomycotina</taxon>
        <taxon>Dothideomycetes</taxon>
        <taxon>Dothideomycetidae</taxon>
        <taxon>Mycosphaerellales</taxon>
        <taxon>Teratosphaeriaceae</taxon>
        <taxon>Teratosphaeria</taxon>
    </lineage>
</organism>
<name>A0A9W7W5S8_9PEZI</name>
<keyword evidence="2" id="KW-1185">Reference proteome</keyword>
<sequence length="67" mass="7100">MAMRDTLPSRSSFGAAALAIGAEDSSLGRSTVTYLLLQLDRTRDAKAPTAPRFDDRDDRAKALGGAC</sequence>
<dbReference type="EMBL" id="RIBY02000424">
    <property type="protein sequence ID" value="KAH9842299.1"/>
    <property type="molecule type" value="Genomic_DNA"/>
</dbReference>
<reference evidence="1 2" key="1">
    <citation type="journal article" date="2018" name="IMA Fungus">
        <title>IMA Genome-F 10: Nine draft genome sequences of Claviceps purpurea s.lat., including C. arundinis, C. humidiphila, and C. cf. spartinae, pseudomolecules for the pitch canker pathogen Fusarium circinatum, draft genome of Davidsoniella eucalypti, Grosmannia galeiformis, Quambalaria eucalypti, and Teratosphaeria destructans.</title>
        <authorList>
            <person name="Wingfield B.D."/>
            <person name="Liu M."/>
            <person name="Nguyen H.D."/>
            <person name="Lane F.A."/>
            <person name="Morgan S.W."/>
            <person name="De Vos L."/>
            <person name="Wilken P.M."/>
            <person name="Duong T.A."/>
            <person name="Aylward J."/>
            <person name="Coetzee M.P."/>
            <person name="Dadej K."/>
            <person name="De Beer Z.W."/>
            <person name="Findlay W."/>
            <person name="Havenga M."/>
            <person name="Kolarik M."/>
            <person name="Menzies J.G."/>
            <person name="Naidoo K."/>
            <person name="Pochopski O."/>
            <person name="Shoukouhi P."/>
            <person name="Santana Q.C."/>
            <person name="Seifert K.A."/>
            <person name="Soal N."/>
            <person name="Steenkamp E.T."/>
            <person name="Tatham C.T."/>
            <person name="van der Nest M.A."/>
            <person name="Wingfield M.J."/>
        </authorList>
    </citation>
    <scope>NUCLEOTIDE SEQUENCE [LARGE SCALE GENOMIC DNA]</scope>
    <source>
        <strain evidence="1">CMW44962</strain>
    </source>
</reference>
<proteinExistence type="predicted"/>
<evidence type="ECO:0000313" key="2">
    <source>
        <dbReference type="Proteomes" id="UP001138500"/>
    </source>
</evidence>
<dbReference type="Proteomes" id="UP001138500">
    <property type="component" value="Unassembled WGS sequence"/>
</dbReference>
<evidence type="ECO:0000313" key="1">
    <source>
        <dbReference type="EMBL" id="KAH9842299.1"/>
    </source>
</evidence>
<gene>
    <name evidence="1" type="ORF">Tdes44962_MAKER07619</name>
</gene>
<protein>
    <submittedName>
        <fullName evidence="1">Uncharacterized protein</fullName>
    </submittedName>
</protein>
<reference evidence="1 2" key="2">
    <citation type="journal article" date="2021" name="Curr. Genet.">
        <title>Genetic response to nitrogen starvation in the aggressive Eucalyptus foliar pathogen Teratosphaeria destructans.</title>
        <authorList>
            <person name="Havenga M."/>
            <person name="Wingfield B.D."/>
            <person name="Wingfield M.J."/>
            <person name="Dreyer L.L."/>
            <person name="Roets F."/>
            <person name="Aylward J."/>
        </authorList>
    </citation>
    <scope>NUCLEOTIDE SEQUENCE [LARGE SCALE GENOMIC DNA]</scope>
    <source>
        <strain evidence="1">CMW44962</strain>
    </source>
</reference>